<sequence length="41" mass="4365">MRLGGDMAHNIGTTINKIACATDGWKLNTAAHTLQVDLQAL</sequence>
<dbReference type="EMBL" id="VSRR010014808">
    <property type="protein sequence ID" value="MPC57466.1"/>
    <property type="molecule type" value="Genomic_DNA"/>
</dbReference>
<name>A0A5B7GIR2_PORTR</name>
<evidence type="ECO:0000313" key="2">
    <source>
        <dbReference type="Proteomes" id="UP000324222"/>
    </source>
</evidence>
<comment type="caution">
    <text evidence="1">The sequence shown here is derived from an EMBL/GenBank/DDBJ whole genome shotgun (WGS) entry which is preliminary data.</text>
</comment>
<dbReference type="AlphaFoldDB" id="A0A5B7GIR2"/>
<reference evidence="1 2" key="1">
    <citation type="submission" date="2019-05" db="EMBL/GenBank/DDBJ databases">
        <title>Another draft genome of Portunus trituberculatus and its Hox gene families provides insights of decapod evolution.</title>
        <authorList>
            <person name="Jeong J.-H."/>
            <person name="Song I."/>
            <person name="Kim S."/>
            <person name="Choi T."/>
            <person name="Kim D."/>
            <person name="Ryu S."/>
            <person name="Kim W."/>
        </authorList>
    </citation>
    <scope>NUCLEOTIDE SEQUENCE [LARGE SCALE GENOMIC DNA]</scope>
    <source>
        <tissue evidence="1">Muscle</tissue>
    </source>
</reference>
<protein>
    <submittedName>
        <fullName evidence="1">Uncharacterized protein</fullName>
    </submittedName>
</protein>
<accession>A0A5B7GIR2</accession>
<evidence type="ECO:0000313" key="1">
    <source>
        <dbReference type="EMBL" id="MPC57466.1"/>
    </source>
</evidence>
<organism evidence="1 2">
    <name type="scientific">Portunus trituberculatus</name>
    <name type="common">Swimming crab</name>
    <name type="synonym">Neptunus trituberculatus</name>
    <dbReference type="NCBI Taxonomy" id="210409"/>
    <lineage>
        <taxon>Eukaryota</taxon>
        <taxon>Metazoa</taxon>
        <taxon>Ecdysozoa</taxon>
        <taxon>Arthropoda</taxon>
        <taxon>Crustacea</taxon>
        <taxon>Multicrustacea</taxon>
        <taxon>Malacostraca</taxon>
        <taxon>Eumalacostraca</taxon>
        <taxon>Eucarida</taxon>
        <taxon>Decapoda</taxon>
        <taxon>Pleocyemata</taxon>
        <taxon>Brachyura</taxon>
        <taxon>Eubrachyura</taxon>
        <taxon>Portunoidea</taxon>
        <taxon>Portunidae</taxon>
        <taxon>Portuninae</taxon>
        <taxon>Portunus</taxon>
    </lineage>
</organism>
<gene>
    <name evidence="1" type="ORF">E2C01_051446</name>
</gene>
<dbReference type="Proteomes" id="UP000324222">
    <property type="component" value="Unassembled WGS sequence"/>
</dbReference>
<proteinExistence type="predicted"/>
<keyword evidence="2" id="KW-1185">Reference proteome</keyword>